<dbReference type="EMBL" id="JAUKUD010000005">
    <property type="protein sequence ID" value="KAK0744002.1"/>
    <property type="molecule type" value="Genomic_DNA"/>
</dbReference>
<comment type="caution">
    <text evidence="1">The sequence shown here is derived from an EMBL/GenBank/DDBJ whole genome shotgun (WGS) entry which is preliminary data.</text>
</comment>
<evidence type="ECO:0000313" key="2">
    <source>
        <dbReference type="Proteomes" id="UP001172155"/>
    </source>
</evidence>
<dbReference type="Proteomes" id="UP001172155">
    <property type="component" value="Unassembled WGS sequence"/>
</dbReference>
<dbReference type="AlphaFoldDB" id="A0AA40K362"/>
<protein>
    <submittedName>
        <fullName evidence="1">Uncharacterized protein</fullName>
    </submittedName>
</protein>
<sequence>MALRASRLVPLMLTMLFCTVMIKLTLSVRKVRPSLSRAGAAAPAAEPGSGIAAAIKRLAEIVGKTKKLDEKPEPMSQKDKLSLTSTPADQRRFFIRTLSDAKDFANCGKACRLSDFCRVRVRRAHCHLEGLKLVHAGNLLAVCLHLRTSGRFYNRDLPGHEIKDAVPLWKAFVEDPRHLLFEYNLEDCSIICDGEHSFQRDYARRTPSWTGKWRLRRGVCW</sequence>
<gene>
    <name evidence="1" type="ORF">B0T18DRAFT_490586</name>
</gene>
<organism evidence="1 2">
    <name type="scientific">Schizothecium vesticola</name>
    <dbReference type="NCBI Taxonomy" id="314040"/>
    <lineage>
        <taxon>Eukaryota</taxon>
        <taxon>Fungi</taxon>
        <taxon>Dikarya</taxon>
        <taxon>Ascomycota</taxon>
        <taxon>Pezizomycotina</taxon>
        <taxon>Sordariomycetes</taxon>
        <taxon>Sordariomycetidae</taxon>
        <taxon>Sordariales</taxon>
        <taxon>Schizotheciaceae</taxon>
        <taxon>Schizothecium</taxon>
    </lineage>
</organism>
<accession>A0AA40K362</accession>
<reference evidence="1" key="1">
    <citation type="submission" date="2023-06" db="EMBL/GenBank/DDBJ databases">
        <title>Genome-scale phylogeny and comparative genomics of the fungal order Sordariales.</title>
        <authorList>
            <consortium name="Lawrence Berkeley National Laboratory"/>
            <person name="Hensen N."/>
            <person name="Bonometti L."/>
            <person name="Westerberg I."/>
            <person name="Brannstrom I.O."/>
            <person name="Guillou S."/>
            <person name="Cros-Aarteil S."/>
            <person name="Calhoun S."/>
            <person name="Haridas S."/>
            <person name="Kuo A."/>
            <person name="Mondo S."/>
            <person name="Pangilinan J."/>
            <person name="Riley R."/>
            <person name="LaButti K."/>
            <person name="Andreopoulos B."/>
            <person name="Lipzen A."/>
            <person name="Chen C."/>
            <person name="Yanf M."/>
            <person name="Daum C."/>
            <person name="Ng V."/>
            <person name="Clum A."/>
            <person name="Steindorff A."/>
            <person name="Ohm R."/>
            <person name="Martin F."/>
            <person name="Silar P."/>
            <person name="Natvig D."/>
            <person name="Lalanne C."/>
            <person name="Gautier V."/>
            <person name="Ament-velasquez S.L."/>
            <person name="Kruys A."/>
            <person name="Hutchinson M.I."/>
            <person name="Powell A.J."/>
            <person name="Barry K."/>
            <person name="Miller A.N."/>
            <person name="Grigoriev I.V."/>
            <person name="Debuchy R."/>
            <person name="Gladieux P."/>
            <person name="Thoren M.H."/>
            <person name="Johannesson H."/>
        </authorList>
    </citation>
    <scope>NUCLEOTIDE SEQUENCE</scope>
    <source>
        <strain evidence="1">SMH3187-1</strain>
    </source>
</reference>
<keyword evidence="2" id="KW-1185">Reference proteome</keyword>
<proteinExistence type="predicted"/>
<name>A0AA40K362_9PEZI</name>
<evidence type="ECO:0000313" key="1">
    <source>
        <dbReference type="EMBL" id="KAK0744002.1"/>
    </source>
</evidence>